<accession>A0A8V5GQ52</accession>
<dbReference type="GO" id="GO:0042162">
    <property type="term" value="F:telomeric DNA binding"/>
    <property type="evidence" value="ECO:0007669"/>
    <property type="project" value="InterPro"/>
</dbReference>
<dbReference type="Ensembl" id="ENSMUNT00000000711.2">
    <property type="protein sequence ID" value="ENSMUNP00000000594.2"/>
    <property type="gene ID" value="ENSMUNG00000000566.2"/>
</dbReference>
<feature type="region of interest" description="Disordered" evidence="6">
    <location>
        <begin position="521"/>
        <end position="596"/>
    </location>
</feature>
<sequence length="726" mass="78201">MPAPFPVPGPRPGLDLAQRAVAPAVLGEPGGAPQPCPCPPAAQHVHCPSRRFVYENKNMASHKVYMLDPWVNNLLLNYEQMDLSDNLLAGQVLQVLHDSAVPGQPEAVQDAVLQVSDGSYYIRVIIAAEALQSEKNTHTQIKLSSLICRIVILQKYTVCFQEEVRPEDCEFYLRVQKFIVLPIEMLRLESSDGNKEPSVMQKVKKLWLRSLAESDNPSSESSLSQLIDAIRQNHLEDLKESAEVCLDLGVPKMMPATGKDEVPVTQWEAVRKQGQGEDTFIVPANILVVPPEEGAVACDSSRAETSEATPRESGDGSIGPSELSVISQPSSVVSTALSESLEGSMDTPWDRLPPVCLTMSCSGEKTLPQDPPLKTKQDVAADSKILDILELCSQDSSEGRSPGVPVQTSSPLLGNYGNANRVKTSTTQAPSAMEAACDAPNAAQGPQVLGSSEATPTPPSPVTTILPSSQLQALTEGMPHKKQAGSSVTAFPPDTLEHGQDCVRFLGGGAVGARRKLLEGNGQTQPAHHKQQHPRRAPRCKRREVGIRLKPVSTQSAKKSRKEEAGLQHVKELSEKMEEEAAVESGPSSQAEQHKALQPCNEKPLQYKYEAPSPGPCEQIRSIGSVTQCGHPLSPPRLVPWHAGSATCIPVAGPHILPYPLLLGCPGAWWHVPSWVHSHPDSPAVVSQDLKGDAGVGLLDPDGEGCGFLSPACPSFLHWFKLRLLT</sequence>
<dbReference type="GO" id="GO:0070198">
    <property type="term" value="P:protein localization to chromosome, telomeric region"/>
    <property type="evidence" value="ECO:0007669"/>
    <property type="project" value="TreeGrafter"/>
</dbReference>
<dbReference type="InterPro" id="IPR019437">
    <property type="entry name" value="TPP1/Est3"/>
</dbReference>
<dbReference type="Pfam" id="PF10341">
    <property type="entry name" value="TPP1"/>
    <property type="match status" value="1"/>
</dbReference>
<feature type="region of interest" description="Disordered" evidence="6">
    <location>
        <begin position="297"/>
        <end position="330"/>
    </location>
</feature>
<dbReference type="GO" id="GO:0005697">
    <property type="term" value="C:telomerase holoenzyme complex"/>
    <property type="evidence" value="ECO:0007669"/>
    <property type="project" value="InterPro"/>
</dbReference>
<organism evidence="8 9">
    <name type="scientific">Melopsittacus undulatus</name>
    <name type="common">Budgerigar</name>
    <name type="synonym">Psittacus undulatus</name>
    <dbReference type="NCBI Taxonomy" id="13146"/>
    <lineage>
        <taxon>Eukaryota</taxon>
        <taxon>Metazoa</taxon>
        <taxon>Chordata</taxon>
        <taxon>Craniata</taxon>
        <taxon>Vertebrata</taxon>
        <taxon>Euteleostomi</taxon>
        <taxon>Archelosauria</taxon>
        <taxon>Archosauria</taxon>
        <taxon>Dinosauria</taxon>
        <taxon>Saurischia</taxon>
        <taxon>Theropoda</taxon>
        <taxon>Coelurosauria</taxon>
        <taxon>Aves</taxon>
        <taxon>Neognathae</taxon>
        <taxon>Neoaves</taxon>
        <taxon>Telluraves</taxon>
        <taxon>Australaves</taxon>
        <taxon>Psittaciformes</taxon>
        <taxon>Psittaculidae</taxon>
        <taxon>Melopsittacus</taxon>
    </lineage>
</organism>
<evidence type="ECO:0000313" key="8">
    <source>
        <dbReference type="Ensembl" id="ENSMUNP00000000594.2"/>
    </source>
</evidence>
<feature type="region of interest" description="Disordered" evidence="6">
    <location>
        <begin position="437"/>
        <end position="463"/>
    </location>
</feature>
<dbReference type="GO" id="GO:0070187">
    <property type="term" value="C:shelterin complex"/>
    <property type="evidence" value="ECO:0007669"/>
    <property type="project" value="InterPro"/>
</dbReference>
<feature type="compositionally biased region" description="Basic and acidic residues" evidence="6">
    <location>
        <begin position="301"/>
        <end position="314"/>
    </location>
</feature>
<feature type="compositionally biased region" description="Basic and acidic residues" evidence="6">
    <location>
        <begin position="561"/>
        <end position="576"/>
    </location>
</feature>
<feature type="domain" description="Shelterin complex subunit TPP1/Est3" evidence="7">
    <location>
        <begin position="68"/>
        <end position="210"/>
    </location>
</feature>
<evidence type="ECO:0000259" key="7">
    <source>
        <dbReference type="Pfam" id="PF10341"/>
    </source>
</evidence>
<reference evidence="8" key="2">
    <citation type="submission" date="2025-08" db="UniProtKB">
        <authorList>
            <consortium name="Ensembl"/>
        </authorList>
    </citation>
    <scope>IDENTIFICATION</scope>
</reference>
<accession>A0A8C6ILW8</accession>
<protein>
    <recommendedName>
        <fullName evidence="7">Shelterin complex subunit TPP1/Est3 domain-containing protein</fullName>
    </recommendedName>
</protein>
<feature type="compositionally biased region" description="Polar residues" evidence="6">
    <location>
        <begin position="406"/>
        <end position="417"/>
    </location>
</feature>
<evidence type="ECO:0000256" key="3">
    <source>
        <dbReference type="ARBA" id="ARBA00022454"/>
    </source>
</evidence>
<keyword evidence="3" id="KW-0158">Chromosome</keyword>
<evidence type="ECO:0000256" key="5">
    <source>
        <dbReference type="ARBA" id="ARBA00023242"/>
    </source>
</evidence>
<keyword evidence="5" id="KW-0539">Nucleus</keyword>
<dbReference type="PANTHER" id="PTHR14487:SF3">
    <property type="entry name" value="ADRENOCORTICAL DYSPLASIA PROTEIN HOMOLOG"/>
    <property type="match status" value="1"/>
</dbReference>
<keyword evidence="4" id="KW-0779">Telomere</keyword>
<reference evidence="8" key="1">
    <citation type="submission" date="2020-03" db="EMBL/GenBank/DDBJ databases">
        <title>Melopsittacus undulatus (budgerigar) genome, bMelUnd1, maternal haplotype with Z.</title>
        <authorList>
            <person name="Gedman G."/>
            <person name="Mountcastle J."/>
            <person name="Haase B."/>
            <person name="Formenti G."/>
            <person name="Wright T."/>
            <person name="Apodaca J."/>
            <person name="Pelan S."/>
            <person name="Chow W."/>
            <person name="Rhie A."/>
            <person name="Howe K."/>
            <person name="Fedrigo O."/>
            <person name="Jarvis E.D."/>
        </authorList>
    </citation>
    <scope>NUCLEOTIDE SEQUENCE [LARGE SCALE GENOMIC DNA]</scope>
</reference>
<dbReference type="Gene3D" id="2.40.50.960">
    <property type="match status" value="1"/>
</dbReference>
<comment type="subcellular location">
    <subcellularLocation>
        <location evidence="2">Chromosome</location>
        <location evidence="2">Telomere</location>
    </subcellularLocation>
    <subcellularLocation>
        <location evidence="1">Nucleus</location>
    </subcellularLocation>
</comment>
<feature type="compositionally biased region" description="Basic residues" evidence="6">
    <location>
        <begin position="527"/>
        <end position="542"/>
    </location>
</feature>
<keyword evidence="9" id="KW-1185">Reference proteome</keyword>
<dbReference type="PANTHER" id="PTHR14487">
    <property type="entry name" value="ADRENOCORTICAL DYSPLASIA PROTEIN ACD"/>
    <property type="match status" value="1"/>
</dbReference>
<dbReference type="AlphaFoldDB" id="A0A8C6ILW8"/>
<evidence type="ECO:0000256" key="4">
    <source>
        <dbReference type="ARBA" id="ARBA00022895"/>
    </source>
</evidence>
<evidence type="ECO:0000313" key="9">
    <source>
        <dbReference type="Proteomes" id="UP000694405"/>
    </source>
</evidence>
<dbReference type="GO" id="GO:0032211">
    <property type="term" value="P:negative regulation of telomere maintenance via telomerase"/>
    <property type="evidence" value="ECO:0007669"/>
    <property type="project" value="TreeGrafter"/>
</dbReference>
<feature type="region of interest" description="Disordered" evidence="6">
    <location>
        <begin position="395"/>
        <end position="417"/>
    </location>
</feature>
<dbReference type="GO" id="GO:0016233">
    <property type="term" value="P:telomere capping"/>
    <property type="evidence" value="ECO:0007669"/>
    <property type="project" value="InterPro"/>
</dbReference>
<evidence type="ECO:0000256" key="1">
    <source>
        <dbReference type="ARBA" id="ARBA00004123"/>
    </source>
</evidence>
<evidence type="ECO:0000256" key="6">
    <source>
        <dbReference type="SAM" id="MobiDB-lite"/>
    </source>
</evidence>
<dbReference type="InterPro" id="IPR028631">
    <property type="entry name" value="ACD"/>
</dbReference>
<dbReference type="Proteomes" id="UP000694405">
    <property type="component" value="Chromosome Z"/>
</dbReference>
<evidence type="ECO:0000256" key="2">
    <source>
        <dbReference type="ARBA" id="ARBA00004574"/>
    </source>
</evidence>
<proteinExistence type="predicted"/>
<reference evidence="8" key="3">
    <citation type="submission" date="2025-09" db="UniProtKB">
        <authorList>
            <consortium name="Ensembl"/>
        </authorList>
    </citation>
    <scope>IDENTIFICATION</scope>
</reference>
<dbReference type="GO" id="GO:0007004">
    <property type="term" value="P:telomere maintenance via telomerase"/>
    <property type="evidence" value="ECO:0007669"/>
    <property type="project" value="InterPro"/>
</dbReference>
<gene>
    <name evidence="8" type="primary">LOC106023536</name>
</gene>
<name>A0A8C6ILW8_MELUD</name>